<name>A0ABX6IGV8_9ACTN</name>
<dbReference type="InterPro" id="IPR057154">
    <property type="entry name" value="DUF7832"/>
</dbReference>
<reference evidence="2" key="1">
    <citation type="journal article" date="2021" name="Nat. Microbiol.">
        <title>Cocultivation of an ultrasmall environmental parasitic bacterium with lytic ability against bacteria associated with wastewater foams.</title>
        <authorList>
            <person name="Batinovic S."/>
            <person name="Rose J.J.A."/>
            <person name="Ratcliffe J."/>
            <person name="Seviour R.J."/>
            <person name="Petrovski S."/>
        </authorList>
    </citation>
    <scope>NUCLEOTIDE SEQUENCE</scope>
    <source>
        <strain evidence="2">CON9</strain>
    </source>
</reference>
<gene>
    <name evidence="2" type="ORF">GII31_09400</name>
</gene>
<protein>
    <recommendedName>
        <fullName evidence="1">DUF7832 domain-containing protein</fullName>
    </recommendedName>
</protein>
<evidence type="ECO:0000313" key="3">
    <source>
        <dbReference type="Proteomes" id="UP001059836"/>
    </source>
</evidence>
<dbReference type="EMBL" id="CP045809">
    <property type="protein sequence ID" value="QHN35082.1"/>
    <property type="molecule type" value="Genomic_DNA"/>
</dbReference>
<dbReference type="Proteomes" id="UP001059836">
    <property type="component" value="Chromosome"/>
</dbReference>
<sequence length="174" mass="19568">MTYDDQSWHGDALDDWGIDDLAAAGTHIGMYYAWAHSRGLVADAVPFHNPGGPPIMRPVTTFHLLTERLVTPGQYLGDYCCGEIDSSMLTDEGNRFTEARYNDCMHAYEALPEISRLPSVYHAEDSWKLFDTVAPVFDREYTTRVGGNLPDLEADSVREAMPESAQRCRTDNHH</sequence>
<evidence type="ECO:0000313" key="2">
    <source>
        <dbReference type="EMBL" id="QHN35082.1"/>
    </source>
</evidence>
<evidence type="ECO:0000259" key="1">
    <source>
        <dbReference type="Pfam" id="PF25191"/>
    </source>
</evidence>
<feature type="domain" description="DUF7832" evidence="1">
    <location>
        <begin position="3"/>
        <end position="122"/>
    </location>
</feature>
<dbReference type="Pfam" id="PF25191">
    <property type="entry name" value="DUF7832"/>
    <property type="match status" value="1"/>
</dbReference>
<dbReference type="RefSeq" id="WP_213248965.1">
    <property type="nucleotide sequence ID" value="NZ_CP045806.1"/>
</dbReference>
<organism evidence="2 3">
    <name type="scientific">Gordonia pseudamarae</name>
    <dbReference type="NCBI Taxonomy" id="2831662"/>
    <lineage>
        <taxon>Bacteria</taxon>
        <taxon>Bacillati</taxon>
        <taxon>Actinomycetota</taxon>
        <taxon>Actinomycetes</taxon>
        <taxon>Mycobacteriales</taxon>
        <taxon>Gordoniaceae</taxon>
        <taxon>Gordonia</taxon>
    </lineage>
</organism>
<accession>A0ABX6IGV8</accession>
<keyword evidence="3" id="KW-1185">Reference proteome</keyword>
<proteinExistence type="predicted"/>